<accession>A0A6J5TV06</accession>
<reference evidence="1 2" key="1">
    <citation type="submission" date="2020-05" db="EMBL/GenBank/DDBJ databases">
        <authorList>
            <person name="Campoy J."/>
            <person name="Schneeberger K."/>
            <person name="Spophaly S."/>
        </authorList>
    </citation>
    <scope>NUCLEOTIDE SEQUENCE [LARGE SCALE GENOMIC DNA]</scope>
    <source>
        <strain evidence="1">PruArmRojPasFocal</strain>
    </source>
</reference>
<protein>
    <submittedName>
        <fullName evidence="1">Uncharacterized protein</fullName>
    </submittedName>
</protein>
<dbReference type="AlphaFoldDB" id="A0A6J5TV06"/>
<gene>
    <name evidence="1" type="ORF">CURHAP_LOCUS10836</name>
</gene>
<sequence>MCLGTTNVDDVEKQVDKFYDTDFELWKSQIIDYYLNFKKLTAPSAGKEPDGMNKEDWKELDKMTLELLSLESRHVVQDGLEGRKYWIFCNLLFL</sequence>
<dbReference type="Proteomes" id="UP000507222">
    <property type="component" value="Unassembled WGS sequence"/>
</dbReference>
<organism evidence="1 2">
    <name type="scientific">Prunus armeniaca</name>
    <name type="common">Apricot</name>
    <name type="synonym">Armeniaca vulgaris</name>
    <dbReference type="NCBI Taxonomy" id="36596"/>
    <lineage>
        <taxon>Eukaryota</taxon>
        <taxon>Viridiplantae</taxon>
        <taxon>Streptophyta</taxon>
        <taxon>Embryophyta</taxon>
        <taxon>Tracheophyta</taxon>
        <taxon>Spermatophyta</taxon>
        <taxon>Magnoliopsida</taxon>
        <taxon>eudicotyledons</taxon>
        <taxon>Gunneridae</taxon>
        <taxon>Pentapetalae</taxon>
        <taxon>rosids</taxon>
        <taxon>fabids</taxon>
        <taxon>Rosales</taxon>
        <taxon>Rosaceae</taxon>
        <taxon>Amygdaloideae</taxon>
        <taxon>Amygdaleae</taxon>
        <taxon>Prunus</taxon>
    </lineage>
</organism>
<proteinExistence type="predicted"/>
<name>A0A6J5TV06_PRUAR</name>
<evidence type="ECO:0000313" key="2">
    <source>
        <dbReference type="Proteomes" id="UP000507222"/>
    </source>
</evidence>
<dbReference type="EMBL" id="CAEKDK010000001">
    <property type="protein sequence ID" value="CAB4267906.1"/>
    <property type="molecule type" value="Genomic_DNA"/>
</dbReference>
<evidence type="ECO:0000313" key="1">
    <source>
        <dbReference type="EMBL" id="CAB4267906.1"/>
    </source>
</evidence>